<dbReference type="PANTHER" id="PTHR34427">
    <property type="entry name" value="DUF4283 DOMAIN PROTEIN"/>
    <property type="match status" value="1"/>
</dbReference>
<keyword evidence="3" id="KW-1185">Reference proteome</keyword>
<accession>A0AAU9PS49</accession>
<evidence type="ECO:0000313" key="3">
    <source>
        <dbReference type="Proteomes" id="UP001157418"/>
    </source>
</evidence>
<evidence type="ECO:0000256" key="1">
    <source>
        <dbReference type="SAM" id="MobiDB-lite"/>
    </source>
</evidence>
<dbReference type="Proteomes" id="UP001157418">
    <property type="component" value="Unassembled WGS sequence"/>
</dbReference>
<evidence type="ECO:0000313" key="2">
    <source>
        <dbReference type="EMBL" id="CAH1452310.1"/>
    </source>
</evidence>
<dbReference type="AlphaFoldDB" id="A0AAU9PS49"/>
<organism evidence="2 3">
    <name type="scientific">Lactuca virosa</name>
    <dbReference type="NCBI Taxonomy" id="75947"/>
    <lineage>
        <taxon>Eukaryota</taxon>
        <taxon>Viridiplantae</taxon>
        <taxon>Streptophyta</taxon>
        <taxon>Embryophyta</taxon>
        <taxon>Tracheophyta</taxon>
        <taxon>Spermatophyta</taxon>
        <taxon>Magnoliopsida</taxon>
        <taxon>eudicotyledons</taxon>
        <taxon>Gunneridae</taxon>
        <taxon>Pentapetalae</taxon>
        <taxon>asterids</taxon>
        <taxon>campanulids</taxon>
        <taxon>Asterales</taxon>
        <taxon>Asteraceae</taxon>
        <taxon>Cichorioideae</taxon>
        <taxon>Cichorieae</taxon>
        <taxon>Lactucinae</taxon>
        <taxon>Lactuca</taxon>
    </lineage>
</organism>
<sequence length="313" mass="36257">MGTKKRWNGQKFAFVRFRGVNDISGLEKKLNGISYNGKRLMVNVSRQLRKLTPQKTNVQRHKQPTWVEPRLGVRDHCSYAEVIRPKPPSPKYAPEPPILLKQEPVTYSWLRKTTLIAEAISLSHLGHLPKLLLEKEEQDLEIKYIGGLKVLLCFDNSVEARSFRENKQRWAENLKWVEPVESPEFFFFERIAWVRLVGLPLKLWGSMSFEAICKKFGKIIAPFDDVYHRVDLSCVKVGILTTRRTRINEEVEVATDDQITKVGVVEFDEDWFPFQFDSSKNFYEGQSCDEEGASSEDEEGISETWMEVGDEEP</sequence>
<feature type="region of interest" description="Disordered" evidence="1">
    <location>
        <begin position="285"/>
        <end position="313"/>
    </location>
</feature>
<dbReference type="PANTHER" id="PTHR34427:SF5">
    <property type="entry name" value="DUF4283 DOMAIN-CONTAINING PROTEIN"/>
    <property type="match status" value="1"/>
</dbReference>
<proteinExistence type="predicted"/>
<comment type="caution">
    <text evidence="2">The sequence shown here is derived from an EMBL/GenBank/DDBJ whole genome shotgun (WGS) entry which is preliminary data.</text>
</comment>
<evidence type="ECO:0008006" key="4">
    <source>
        <dbReference type="Google" id="ProtNLM"/>
    </source>
</evidence>
<gene>
    <name evidence="2" type="ORF">LVIROSA_LOCUS37614</name>
</gene>
<reference evidence="2 3" key="1">
    <citation type="submission" date="2022-01" db="EMBL/GenBank/DDBJ databases">
        <authorList>
            <person name="Xiong W."/>
            <person name="Schranz E."/>
        </authorList>
    </citation>
    <scope>NUCLEOTIDE SEQUENCE [LARGE SCALE GENOMIC DNA]</scope>
</reference>
<feature type="compositionally biased region" description="Acidic residues" evidence="1">
    <location>
        <begin position="287"/>
        <end position="301"/>
    </location>
</feature>
<protein>
    <recommendedName>
        <fullName evidence="4">RRM domain-containing protein</fullName>
    </recommendedName>
</protein>
<dbReference type="EMBL" id="CAKMRJ010005745">
    <property type="protein sequence ID" value="CAH1452310.1"/>
    <property type="molecule type" value="Genomic_DNA"/>
</dbReference>
<name>A0AAU9PS49_9ASTR</name>